<dbReference type="KEGG" id="slp:Slip_1021"/>
<feature type="transmembrane region" description="Helical" evidence="7">
    <location>
        <begin position="123"/>
        <end position="142"/>
    </location>
</feature>
<dbReference type="Proteomes" id="UP000000378">
    <property type="component" value="Chromosome"/>
</dbReference>
<feature type="transmembrane region" description="Helical" evidence="7">
    <location>
        <begin position="66"/>
        <end position="92"/>
    </location>
</feature>
<feature type="transmembrane region" description="Helical" evidence="7">
    <location>
        <begin position="12"/>
        <end position="35"/>
    </location>
</feature>
<proteinExistence type="inferred from homology"/>
<dbReference type="EMBL" id="CP002048">
    <property type="protein sequence ID" value="ADI01800.1"/>
    <property type="molecule type" value="Genomic_DNA"/>
</dbReference>
<evidence type="ECO:0000259" key="8">
    <source>
        <dbReference type="PROSITE" id="PS50928"/>
    </source>
</evidence>
<dbReference type="InterPro" id="IPR035906">
    <property type="entry name" value="MetI-like_sf"/>
</dbReference>
<reference evidence="10" key="1">
    <citation type="journal article" date="2010" name="Stand. Genomic Sci.">
        <title>Complete genome sequence of Syntrophothermus lipocalidus type strain (TGB-C1T).</title>
        <authorList>
            <consortium name="US DOE Joint Genome Institute (JGI-PGF)"/>
            <person name="Djao O."/>
            <person name="Zhang X."/>
            <person name="Lucas S."/>
            <person name="Lapidus A."/>
            <person name="Glavina Del Rio T."/>
            <person name="Nolan M."/>
            <person name="Tice H."/>
            <person name="Cheng J."/>
            <person name="Han C."/>
            <person name="Tapia R."/>
            <person name="Goodwin L."/>
            <person name="Pitluck S."/>
            <person name="Liolios K."/>
            <person name="Ivanova N."/>
            <person name="Mavromatis K."/>
            <person name="Mikhailova N."/>
            <person name="Ovchinnikova G."/>
            <person name="Pati A."/>
            <person name="Brambilla E."/>
            <person name="Chen A."/>
            <person name="Palaniappan K."/>
            <person name="Land M."/>
            <person name="Hauser L."/>
            <person name="Chang Y."/>
            <person name="Jeffries C."/>
            <person name="Rohde M."/>
            <person name="Sikorski J."/>
            <person name="Spring S."/>
            <person name="Goker M."/>
            <person name="Detter J."/>
            <person name="Woyke T."/>
            <person name="Bristow J."/>
            <person name="Eisen J."/>
            <person name="Markowitz V."/>
            <person name="Hugenholtz P."/>
            <person name="Kyrpides N."/>
            <person name="Klenk H."/>
        </authorList>
    </citation>
    <scope>NUCLEOTIDE SEQUENCE [LARGE SCALE GENOMIC DNA]</scope>
    <source>
        <strain evidence="10">DSM 12680 / TGB-C1</strain>
    </source>
</reference>
<reference evidence="9 10" key="2">
    <citation type="journal article" date="2010" name="Stand. Genomic Sci.">
        <title>Complete genome sequence of Syntrophothermus lipocalidus type strain (TGB-C1).</title>
        <authorList>
            <person name="Djao O.D."/>
            <person name="Zhang X."/>
            <person name="Lucas S."/>
            <person name="Lapidus A."/>
            <person name="Del Rio T.G."/>
            <person name="Nolan M."/>
            <person name="Tice H."/>
            <person name="Cheng J.F."/>
            <person name="Han C."/>
            <person name="Tapia R."/>
            <person name="Goodwin L."/>
            <person name="Pitluck S."/>
            <person name="Liolios K."/>
            <person name="Ivanova N."/>
            <person name="Mavromatis K."/>
            <person name="Mikhailova N."/>
            <person name="Ovchinnikova G."/>
            <person name="Pati A."/>
            <person name="Brambilla E."/>
            <person name="Chen A."/>
            <person name="Palaniappan K."/>
            <person name="Land M."/>
            <person name="Hauser L."/>
            <person name="Chang Y.J."/>
            <person name="Jeffries C.D."/>
            <person name="Rohde M."/>
            <person name="Sikorski J."/>
            <person name="Spring S."/>
            <person name="Goker M."/>
            <person name="Detter J.C."/>
            <person name="Woyke T."/>
            <person name="Bristow J."/>
            <person name="Eisen J.A."/>
            <person name="Markowitz V."/>
            <person name="Hugenholtz P."/>
            <person name="Kyrpides N.C."/>
            <person name="Klenk H.P."/>
        </authorList>
    </citation>
    <scope>NUCLEOTIDE SEQUENCE [LARGE SCALE GENOMIC DNA]</scope>
    <source>
        <strain evidence="10">DSM 12680 / TGB-C1</strain>
    </source>
</reference>
<name>D7CM65_SYNLT</name>
<evidence type="ECO:0000256" key="2">
    <source>
        <dbReference type="ARBA" id="ARBA00022448"/>
    </source>
</evidence>
<comment type="similarity">
    <text evidence="7">Belongs to the binding-protein-dependent transport system permease family.</text>
</comment>
<evidence type="ECO:0000256" key="3">
    <source>
        <dbReference type="ARBA" id="ARBA00022475"/>
    </source>
</evidence>
<dbReference type="GO" id="GO:0005886">
    <property type="term" value="C:plasma membrane"/>
    <property type="evidence" value="ECO:0007669"/>
    <property type="project" value="UniProtKB-SubCell"/>
</dbReference>
<dbReference type="PANTHER" id="PTHR30151">
    <property type="entry name" value="ALKANE SULFONATE ABC TRANSPORTER-RELATED, MEMBRANE SUBUNIT"/>
    <property type="match status" value="1"/>
</dbReference>
<keyword evidence="3" id="KW-1003">Cell membrane</keyword>
<dbReference type="Gene3D" id="1.10.3720.10">
    <property type="entry name" value="MetI-like"/>
    <property type="match status" value="1"/>
</dbReference>
<evidence type="ECO:0000256" key="4">
    <source>
        <dbReference type="ARBA" id="ARBA00022692"/>
    </source>
</evidence>
<feature type="transmembrane region" description="Helical" evidence="7">
    <location>
        <begin position="220"/>
        <end position="241"/>
    </location>
</feature>
<comment type="subcellular location">
    <subcellularLocation>
        <location evidence="1 7">Cell membrane</location>
        <topology evidence="1 7">Multi-pass membrane protein</topology>
    </subcellularLocation>
</comment>
<gene>
    <name evidence="9" type="ordered locus">Slip_1021</name>
</gene>
<evidence type="ECO:0000313" key="9">
    <source>
        <dbReference type="EMBL" id="ADI01800.1"/>
    </source>
</evidence>
<evidence type="ECO:0000256" key="7">
    <source>
        <dbReference type="RuleBase" id="RU363032"/>
    </source>
</evidence>
<dbReference type="GO" id="GO:0055085">
    <property type="term" value="P:transmembrane transport"/>
    <property type="evidence" value="ECO:0007669"/>
    <property type="project" value="InterPro"/>
</dbReference>
<protein>
    <submittedName>
        <fullName evidence="9">Binding-protein-dependent transport systems inner membrane component</fullName>
    </submittedName>
</protein>
<dbReference type="HOGENOM" id="CLU_046113_4_2_9"/>
<feature type="domain" description="ABC transmembrane type-1" evidence="8">
    <location>
        <begin position="58"/>
        <end position="238"/>
    </location>
</feature>
<dbReference type="OrthoDB" id="308958at2"/>
<dbReference type="PROSITE" id="PS50928">
    <property type="entry name" value="ABC_TM1"/>
    <property type="match status" value="1"/>
</dbReference>
<keyword evidence="2 7" id="KW-0813">Transport</keyword>
<dbReference type="RefSeq" id="WP_013175202.1">
    <property type="nucleotide sequence ID" value="NC_014220.1"/>
</dbReference>
<feature type="transmembrane region" description="Helical" evidence="7">
    <location>
        <begin position="99"/>
        <end position="117"/>
    </location>
</feature>
<dbReference type="AlphaFoldDB" id="D7CM65"/>
<keyword evidence="4 7" id="KW-0812">Transmembrane</keyword>
<dbReference type="Pfam" id="PF00528">
    <property type="entry name" value="BPD_transp_1"/>
    <property type="match status" value="1"/>
</dbReference>
<dbReference type="InterPro" id="IPR000515">
    <property type="entry name" value="MetI-like"/>
</dbReference>
<keyword evidence="6 7" id="KW-0472">Membrane</keyword>
<evidence type="ECO:0000256" key="6">
    <source>
        <dbReference type="ARBA" id="ARBA00023136"/>
    </source>
</evidence>
<dbReference type="SUPFAM" id="SSF161098">
    <property type="entry name" value="MetI-like"/>
    <property type="match status" value="1"/>
</dbReference>
<evidence type="ECO:0000256" key="1">
    <source>
        <dbReference type="ARBA" id="ARBA00004651"/>
    </source>
</evidence>
<keyword evidence="5 7" id="KW-1133">Transmembrane helix</keyword>
<keyword evidence="10" id="KW-1185">Reference proteome</keyword>
<evidence type="ECO:0000256" key="5">
    <source>
        <dbReference type="ARBA" id="ARBA00022989"/>
    </source>
</evidence>
<organism evidence="9 10">
    <name type="scientific">Syntrophothermus lipocalidus (strain DSM 12680 / TGB-C1)</name>
    <dbReference type="NCBI Taxonomy" id="643648"/>
    <lineage>
        <taxon>Bacteria</taxon>
        <taxon>Bacillati</taxon>
        <taxon>Bacillota</taxon>
        <taxon>Clostridia</taxon>
        <taxon>Eubacteriales</taxon>
        <taxon>Syntrophomonadaceae</taxon>
        <taxon>Syntrophothermus</taxon>
    </lineage>
</organism>
<dbReference type="eggNOG" id="COG0600">
    <property type="taxonomic scope" value="Bacteria"/>
</dbReference>
<accession>D7CM65</accession>
<dbReference type="CDD" id="cd06261">
    <property type="entry name" value="TM_PBP2"/>
    <property type="match status" value="1"/>
</dbReference>
<dbReference type="PANTHER" id="PTHR30151:SF0">
    <property type="entry name" value="ABC TRANSPORTER PERMEASE PROTEIN MJ0413-RELATED"/>
    <property type="match status" value="1"/>
</dbReference>
<evidence type="ECO:0000313" key="10">
    <source>
        <dbReference type="Proteomes" id="UP000000378"/>
    </source>
</evidence>
<dbReference type="STRING" id="643648.Slip_1021"/>
<feature type="transmembrane region" description="Helical" evidence="7">
    <location>
        <begin position="163"/>
        <end position="188"/>
    </location>
</feature>
<sequence length="250" mass="27967">MTSTIKNSLVTLGSIFFLFLVWKILSLVIGAEIILPAPETTMRDLVNAVRSAAFWQSVEATVYRGLAGFLVSCLAGAVTGFLAGFNSVVFWALQPFMTVIRTTPVMSFILLALIWFRTELVPIFVSFLIAFPIIFDNVVQGIKNVDRQLVEMARLFRVKPWRILFELYIPSILPFLAAGTSSAMGLTWKVIIAAEILSQPTFGIGTQMQNARIYLETARILSWTVVIVFISFVFESILATVERKLKTWGE</sequence>